<name>A0A5C4W3F0_9ACTN</name>
<sequence>MQMRRLRQAFIAVIVPAALVGLTVGPADAAAKAPKVPSPAKVAAVYPHLAGVTPTVVSATPQTDDCLPAKVVKGAKSTAALYSASAPAAATPSVTVSAIRFKSATRAKAYLKKAADIMACQFQKMSLTFTSTAFKFKLKGTDQRVGLTTQQGTTGFTVAGQTLLARKGEKVVSVTAISGDATAPSLDPAVKLLKVAVKTAR</sequence>
<comment type="caution">
    <text evidence="2">The sequence shown here is derived from an EMBL/GenBank/DDBJ whole genome shotgun (WGS) entry which is preliminary data.</text>
</comment>
<keyword evidence="3" id="KW-1185">Reference proteome</keyword>
<keyword evidence="1" id="KW-0732">Signal</keyword>
<feature type="chain" id="PRO_5022891420" description="Sensor domain-containing protein" evidence="1">
    <location>
        <begin position="30"/>
        <end position="201"/>
    </location>
</feature>
<dbReference type="Proteomes" id="UP000313231">
    <property type="component" value="Unassembled WGS sequence"/>
</dbReference>
<dbReference type="EMBL" id="VDMP01000020">
    <property type="protein sequence ID" value="TNM42712.1"/>
    <property type="molecule type" value="Genomic_DNA"/>
</dbReference>
<dbReference type="AlphaFoldDB" id="A0A5C4W3F0"/>
<evidence type="ECO:0000313" key="3">
    <source>
        <dbReference type="Proteomes" id="UP000313231"/>
    </source>
</evidence>
<evidence type="ECO:0000313" key="2">
    <source>
        <dbReference type="EMBL" id="TNM42712.1"/>
    </source>
</evidence>
<evidence type="ECO:0000256" key="1">
    <source>
        <dbReference type="SAM" id="SignalP"/>
    </source>
</evidence>
<dbReference type="OrthoDB" id="9855994at2"/>
<accession>A0A5C4W3F0</accession>
<protein>
    <recommendedName>
        <fullName evidence="4">Sensor domain-containing protein</fullName>
    </recommendedName>
</protein>
<feature type="signal peptide" evidence="1">
    <location>
        <begin position="1"/>
        <end position="29"/>
    </location>
</feature>
<dbReference type="RefSeq" id="WP_139622109.1">
    <property type="nucleotide sequence ID" value="NZ_VDMP01000020.1"/>
</dbReference>
<gene>
    <name evidence="2" type="ORF">FHP29_06760</name>
</gene>
<reference evidence="2 3" key="1">
    <citation type="journal article" date="2016" name="Int. J. Syst. Evol. Microbiol.">
        <title>Nocardioides albidus sp. nov., an actinobacterium isolated from garden soil.</title>
        <authorList>
            <person name="Singh H."/>
            <person name="Du J."/>
            <person name="Trinh H."/>
            <person name="Won K."/>
            <person name="Yang J.E."/>
            <person name="Yin C."/>
            <person name="Kook M."/>
            <person name="Yi T.H."/>
        </authorList>
    </citation>
    <scope>NUCLEOTIDE SEQUENCE [LARGE SCALE GENOMIC DNA]</scope>
    <source>
        <strain evidence="2 3">CCTCC AB 2015297</strain>
    </source>
</reference>
<evidence type="ECO:0008006" key="4">
    <source>
        <dbReference type="Google" id="ProtNLM"/>
    </source>
</evidence>
<organism evidence="2 3">
    <name type="scientific">Nocardioides albidus</name>
    <dbReference type="NCBI Taxonomy" id="1517589"/>
    <lineage>
        <taxon>Bacteria</taxon>
        <taxon>Bacillati</taxon>
        <taxon>Actinomycetota</taxon>
        <taxon>Actinomycetes</taxon>
        <taxon>Propionibacteriales</taxon>
        <taxon>Nocardioidaceae</taxon>
        <taxon>Nocardioides</taxon>
    </lineage>
</organism>
<proteinExistence type="predicted"/>